<name>A0A6J5D1Z1_9BURK</name>
<organism evidence="1 2">
    <name type="scientific">Paraburkholderia solisilvae</name>
    <dbReference type="NCBI Taxonomy" id="624376"/>
    <lineage>
        <taxon>Bacteria</taxon>
        <taxon>Pseudomonadati</taxon>
        <taxon>Pseudomonadota</taxon>
        <taxon>Betaproteobacteria</taxon>
        <taxon>Burkholderiales</taxon>
        <taxon>Burkholderiaceae</taxon>
        <taxon>Paraburkholderia</taxon>
    </lineage>
</organism>
<gene>
    <name evidence="1" type="ORF">LMG29739_00253</name>
</gene>
<protein>
    <submittedName>
        <fullName evidence="1">Uncharacterized protein</fullName>
    </submittedName>
</protein>
<evidence type="ECO:0000313" key="2">
    <source>
        <dbReference type="Proteomes" id="UP000494329"/>
    </source>
</evidence>
<dbReference type="Proteomes" id="UP000494329">
    <property type="component" value="Unassembled WGS sequence"/>
</dbReference>
<reference evidence="1 2" key="1">
    <citation type="submission" date="2020-04" db="EMBL/GenBank/DDBJ databases">
        <authorList>
            <person name="De Canck E."/>
        </authorList>
    </citation>
    <scope>NUCLEOTIDE SEQUENCE [LARGE SCALE GENOMIC DNA]</scope>
    <source>
        <strain evidence="1 2">LMG 29739</strain>
    </source>
</reference>
<sequence length="36" mass="3889">MSAPVLPANTGIGARVRAQFDARGRARRAIHPTMNK</sequence>
<evidence type="ECO:0000313" key="1">
    <source>
        <dbReference type="EMBL" id="CAB3746716.1"/>
    </source>
</evidence>
<dbReference type="AlphaFoldDB" id="A0A6J5D1Z1"/>
<proteinExistence type="predicted"/>
<accession>A0A6J5D1Z1</accession>
<keyword evidence="2" id="KW-1185">Reference proteome</keyword>
<dbReference type="EMBL" id="CADIKF010000001">
    <property type="protein sequence ID" value="CAB3746716.1"/>
    <property type="molecule type" value="Genomic_DNA"/>
</dbReference>